<dbReference type="AlphaFoldDB" id="S7NUN1"/>
<dbReference type="EMBL" id="KE163727">
    <property type="protein sequence ID" value="EPQ13549.1"/>
    <property type="molecule type" value="Genomic_DNA"/>
</dbReference>
<name>S7NUN1_MYOBR</name>
<dbReference type="Proteomes" id="UP000052978">
    <property type="component" value="Unassembled WGS sequence"/>
</dbReference>
<evidence type="ECO:0000313" key="2">
    <source>
        <dbReference type="EMBL" id="EPQ13549.1"/>
    </source>
</evidence>
<reference evidence="3 4" key="1">
    <citation type="journal article" date="2013" name="Nat. Commun.">
        <title>Genome analysis reveals insights into physiology and longevity of the Brandt's bat Myotis brandtii.</title>
        <authorList>
            <person name="Seim I."/>
            <person name="Fang X."/>
            <person name="Xiong Z."/>
            <person name="Lobanov A.V."/>
            <person name="Huang Z."/>
            <person name="Ma S."/>
            <person name="Feng Y."/>
            <person name="Turanov A.A."/>
            <person name="Zhu Y."/>
            <person name="Lenz T.L."/>
            <person name="Gerashchenko M.V."/>
            <person name="Fan D."/>
            <person name="Hee Yim S."/>
            <person name="Yao X."/>
            <person name="Jordan D."/>
            <person name="Xiong Y."/>
            <person name="Ma Y."/>
            <person name="Lyapunov A.N."/>
            <person name="Chen G."/>
            <person name="Kulakova O.I."/>
            <person name="Sun Y."/>
            <person name="Lee S.G."/>
            <person name="Bronson R.T."/>
            <person name="Moskalev A.A."/>
            <person name="Sunyaev S.R."/>
            <person name="Zhang G."/>
            <person name="Krogh A."/>
            <person name="Wang J."/>
            <person name="Gladyshev V.N."/>
        </authorList>
    </citation>
    <scope>NUCLEOTIDE SEQUENCE [LARGE SCALE GENOMIC DNA]</scope>
</reference>
<gene>
    <name evidence="3" type="ORF">D623_10000044</name>
    <name evidence="2" type="ORF">D623_10000588</name>
</gene>
<sequence>MHWGQFKPVSQILMKLPPAEQEELPSKVMAIVRNLGWTDIGELTMLAMGNEAVQKRLWELLMSYIKKKP</sequence>
<dbReference type="Pfam" id="PF20721">
    <property type="entry name" value="C19orf12"/>
    <property type="match status" value="1"/>
</dbReference>
<organism evidence="3 4">
    <name type="scientific">Myotis brandtii</name>
    <name type="common">Brandt's bat</name>
    <dbReference type="NCBI Taxonomy" id="109478"/>
    <lineage>
        <taxon>Eukaryota</taxon>
        <taxon>Metazoa</taxon>
        <taxon>Chordata</taxon>
        <taxon>Craniata</taxon>
        <taxon>Vertebrata</taxon>
        <taxon>Euteleostomi</taxon>
        <taxon>Mammalia</taxon>
        <taxon>Eutheria</taxon>
        <taxon>Laurasiatheria</taxon>
        <taxon>Chiroptera</taxon>
        <taxon>Yangochiroptera</taxon>
        <taxon>Vespertilionidae</taxon>
        <taxon>Myotis</taxon>
    </lineage>
</organism>
<protein>
    <submittedName>
        <fullName evidence="3">Uncharacterized protein</fullName>
    </submittedName>
</protein>
<dbReference type="InterPro" id="IPR033369">
    <property type="entry name" value="C19orf12"/>
</dbReference>
<comment type="similarity">
    <text evidence="1">Belongs to the C19orf12 family.</text>
</comment>
<dbReference type="EMBL" id="KE306827">
    <property type="protein sequence ID" value="EPQ20731.1"/>
    <property type="molecule type" value="Genomic_DNA"/>
</dbReference>
<dbReference type="PANTHER" id="PTHR31493:SF1">
    <property type="entry name" value="PROTEIN C19ORF12"/>
    <property type="match status" value="1"/>
</dbReference>
<evidence type="ECO:0000313" key="4">
    <source>
        <dbReference type="Proteomes" id="UP000052978"/>
    </source>
</evidence>
<evidence type="ECO:0000256" key="1">
    <source>
        <dbReference type="ARBA" id="ARBA00029457"/>
    </source>
</evidence>
<proteinExistence type="inferred from homology"/>
<dbReference type="PANTHER" id="PTHR31493">
    <property type="entry name" value="NAZO FAMILY MEMBER"/>
    <property type="match status" value="1"/>
</dbReference>
<keyword evidence="4" id="KW-1185">Reference proteome</keyword>
<evidence type="ECO:0000313" key="3">
    <source>
        <dbReference type="EMBL" id="EPQ20731.1"/>
    </source>
</evidence>
<accession>S7NUN1</accession>